<comment type="caution">
    <text evidence="4">The sequence shown here is derived from an EMBL/GenBank/DDBJ whole genome shotgun (WGS) entry which is preliminary data.</text>
</comment>
<proteinExistence type="predicted"/>
<evidence type="ECO:0000259" key="3">
    <source>
        <dbReference type="Pfam" id="PF02263"/>
    </source>
</evidence>
<protein>
    <submittedName>
        <fullName evidence="4">Guanylate-binding protein</fullName>
    </submittedName>
</protein>
<sequence>MHCLLLVYRRPVFELSGACPLLVVASFKPSNSRTYCTTCTSSISNMSSYLTSLLSSAFGSGAAFDSSDESDGENCNPTTTQCPTKVNVSEPPQSGVVKRSAADSACSSVHWLSVETDEKEARVVCDQRAAKEVLSKCSDTTPLNLISIFGAARQGKSFLMNMLAGEDRLFKISSSQDPCTQGVDISRKVVSWGAFHRRDGIALKEKPDRRSLANATSETAPKIAFVDVEGQGDRDLTYDANLVCPVVLTSRCVLFNWKDSLQRDRVLNLLAVMQRAAYNVATEEEGGYGGPGGIPQSKIFGHLHIVFRDWSYQGTRESVYSTLFTPERSLAADAVARNQIRSVLEGAFESITIWLLPPPVDRTTDLHKELRESDLSDGFKAQVQALRHVLAEQVKTPQHFCGKILTGPKIAALVPSLVQTLNAGEQVLPRSAYANLIVSEISRVQISYLKKLQKVLASVKEKATSTPVTTLELQGRVDREIHVLQRAFDRWLHSLGASSITAEAAEKFHQHCQKGAEEVLALNQEHLLAAHVHAAGKRAMHDFDEAFTASILARLPMAPERVVARHGEALREAEERVLAVVKGETTTHALPVPDVLSSLQNHAALALSQVEARNQEALGQVREQEQAAFEEAKTGFQNVFFLALKKLNARGYPIEEAEFTEAYAAALTTATESLRQSMHPELSSPTRYKELEGFLKSACEAVKGEQGAMYQLGTTKGLLERARAEAESEIGRLKEMARKERERLQGELEDAQAEVGRLRGEKETAGRAQAVAVQDLKEQGRRAAAEGEKWEARVRVLEKALAEEREGWGRARATLEEERAALAKQVEMLQAQASQALRKRKAVEEEAERIVKARHARPASLVTTEASGGAEGATGEKEEDEAEDKVRTGMEVEEEDTPVVREGVTVRAGGKQKGKAAGAPGGGATKRGKGRAVGQTSPEAQRQVLERAREEERKRIEESTAKRVTRARR</sequence>
<feature type="region of interest" description="Disordered" evidence="2">
    <location>
        <begin position="65"/>
        <end position="94"/>
    </location>
</feature>
<dbReference type="AlphaFoldDB" id="W7TVL0"/>
<dbReference type="GO" id="GO:0005525">
    <property type="term" value="F:GTP binding"/>
    <property type="evidence" value="ECO:0007669"/>
    <property type="project" value="InterPro"/>
</dbReference>
<accession>W7TVL0</accession>
<feature type="region of interest" description="Disordered" evidence="2">
    <location>
        <begin position="850"/>
        <end position="969"/>
    </location>
</feature>
<dbReference type="EMBL" id="AZIL01000040">
    <property type="protein sequence ID" value="EWM30177.1"/>
    <property type="molecule type" value="Genomic_DNA"/>
</dbReference>
<dbReference type="PANTHER" id="PTHR10751">
    <property type="entry name" value="GUANYLATE BINDING PROTEIN"/>
    <property type="match status" value="1"/>
</dbReference>
<reference evidence="4 5" key="1">
    <citation type="journal article" date="2014" name="Mol. Plant">
        <title>Chromosome Scale Genome Assembly and Transcriptome Profiling of Nannochloropsis gaditana in Nitrogen Depletion.</title>
        <authorList>
            <person name="Corteggiani Carpinelli E."/>
            <person name="Telatin A."/>
            <person name="Vitulo N."/>
            <person name="Forcato C."/>
            <person name="D'Angelo M."/>
            <person name="Schiavon R."/>
            <person name="Vezzi A."/>
            <person name="Giacometti G.M."/>
            <person name="Morosinotto T."/>
            <person name="Valle G."/>
        </authorList>
    </citation>
    <scope>NUCLEOTIDE SEQUENCE [LARGE SCALE GENOMIC DNA]</scope>
    <source>
        <strain evidence="4 5">B-31</strain>
    </source>
</reference>
<evidence type="ECO:0000313" key="5">
    <source>
        <dbReference type="Proteomes" id="UP000019335"/>
    </source>
</evidence>
<evidence type="ECO:0000256" key="2">
    <source>
        <dbReference type="SAM" id="MobiDB-lite"/>
    </source>
</evidence>
<keyword evidence="5" id="KW-1185">Reference proteome</keyword>
<dbReference type="Gene3D" id="3.40.50.300">
    <property type="entry name" value="P-loop containing nucleotide triphosphate hydrolases"/>
    <property type="match status" value="1"/>
</dbReference>
<dbReference type="Proteomes" id="UP000019335">
    <property type="component" value="Chromosome 1"/>
</dbReference>
<evidence type="ECO:0000256" key="1">
    <source>
        <dbReference type="SAM" id="Coils"/>
    </source>
</evidence>
<dbReference type="Pfam" id="PF02263">
    <property type="entry name" value="GBP"/>
    <property type="match status" value="1"/>
</dbReference>
<dbReference type="InterPro" id="IPR015894">
    <property type="entry name" value="Guanylate-bd_N"/>
</dbReference>
<keyword evidence="1" id="KW-0175">Coiled coil</keyword>
<evidence type="ECO:0000313" key="4">
    <source>
        <dbReference type="EMBL" id="EWM30177.1"/>
    </source>
</evidence>
<dbReference type="OrthoDB" id="2135133at2759"/>
<organism evidence="4 5">
    <name type="scientific">Nannochloropsis gaditana</name>
    <dbReference type="NCBI Taxonomy" id="72520"/>
    <lineage>
        <taxon>Eukaryota</taxon>
        <taxon>Sar</taxon>
        <taxon>Stramenopiles</taxon>
        <taxon>Ochrophyta</taxon>
        <taxon>Eustigmatophyceae</taxon>
        <taxon>Eustigmatales</taxon>
        <taxon>Monodopsidaceae</taxon>
        <taxon>Nannochloropsis</taxon>
    </lineage>
</organism>
<feature type="compositionally biased region" description="Polar residues" evidence="2">
    <location>
        <begin position="73"/>
        <end position="92"/>
    </location>
</feature>
<gene>
    <name evidence="4" type="primary">GBP5</name>
    <name evidence="4" type="ORF">Naga_100096g12</name>
</gene>
<dbReference type="GO" id="GO:0003924">
    <property type="term" value="F:GTPase activity"/>
    <property type="evidence" value="ECO:0007669"/>
    <property type="project" value="InterPro"/>
</dbReference>
<feature type="coiled-coil region" evidence="1">
    <location>
        <begin position="716"/>
        <end position="768"/>
    </location>
</feature>
<name>W7TVL0_9STRA</name>
<dbReference type="SUPFAM" id="SSF52540">
    <property type="entry name" value="P-loop containing nucleoside triphosphate hydrolases"/>
    <property type="match status" value="1"/>
</dbReference>
<feature type="domain" description="Guanylate-binding protein N-terminal" evidence="3">
    <location>
        <begin position="126"/>
        <end position="391"/>
    </location>
</feature>
<feature type="compositionally biased region" description="Basic and acidic residues" evidence="2">
    <location>
        <begin position="944"/>
        <end position="961"/>
    </location>
</feature>
<dbReference type="InterPro" id="IPR027417">
    <property type="entry name" value="P-loop_NTPase"/>
</dbReference>